<feature type="region of interest" description="Disordered" evidence="1">
    <location>
        <begin position="346"/>
        <end position="396"/>
    </location>
</feature>
<dbReference type="Proteomes" id="UP000798488">
    <property type="component" value="Unassembled WGS sequence"/>
</dbReference>
<dbReference type="Pfam" id="PF10282">
    <property type="entry name" value="Lactonase"/>
    <property type="match status" value="1"/>
</dbReference>
<feature type="compositionally biased region" description="Basic and acidic residues" evidence="1">
    <location>
        <begin position="351"/>
        <end position="366"/>
    </location>
</feature>
<evidence type="ECO:0000313" key="3">
    <source>
        <dbReference type="Proteomes" id="UP000798488"/>
    </source>
</evidence>
<dbReference type="InterPro" id="IPR015943">
    <property type="entry name" value="WD40/YVTN_repeat-like_dom_sf"/>
</dbReference>
<name>A0A9D3AZ53_9FIRM</name>
<reference evidence="2" key="1">
    <citation type="submission" date="2016-02" db="EMBL/GenBank/DDBJ databases">
        <title>Draft Genome Sequence of Sporotomaculum syntrophicum Strain FB, a Syntrophic Benzoate Degrader.</title>
        <authorList>
            <person name="Nobu M.K."/>
            <person name="Narihiro T."/>
            <person name="Qiu Y.-L."/>
            <person name="Ohashi A."/>
            <person name="Liu W.-T."/>
            <person name="Yuji S."/>
        </authorList>
    </citation>
    <scope>NUCLEOTIDE SEQUENCE</scope>
    <source>
        <strain evidence="2">FB</strain>
    </source>
</reference>
<dbReference type="SUPFAM" id="SSF51004">
    <property type="entry name" value="C-terminal (heme d1) domain of cytochrome cd1-nitrite reductase"/>
    <property type="match status" value="1"/>
</dbReference>
<dbReference type="Gene3D" id="2.130.10.10">
    <property type="entry name" value="YVTN repeat-like/Quinoprotein amine dehydrogenase"/>
    <property type="match status" value="1"/>
</dbReference>
<dbReference type="PANTHER" id="PTHR47197:SF3">
    <property type="entry name" value="DIHYDRO-HEME D1 DEHYDROGENASE"/>
    <property type="match status" value="1"/>
</dbReference>
<dbReference type="EMBL" id="LSRS01000003">
    <property type="protein sequence ID" value="KAF1085529.1"/>
    <property type="molecule type" value="Genomic_DNA"/>
</dbReference>
<sequence length="396" mass="41535">MKRNLFVLIFALLITFALGLNIACAGESTLGIVVNNGSNNISIIDTSTDTAGAPQLDGLFNLAFDVVVTPDNKTALITNFGLGIFFIDLTNSAAPALLGSLDIPEYYEEDIALTPDGKYALISGGNTNTIVCVVDVNNRSLVSQVTMPDYGYAQAVAVAPDGKTVCVADCDLSRVYVFTLDSSTGALTYTGLVLQTGSGGINVTISPNGKTALVPNWASNSVTVLKINSPGNVVKVGDIPGMPAHPQSVAFSPDGTRAYVLSESEIAVLNVSGPDAVSDSGTRINLDTQSSSYYGVDQIAVSLDGTKAYTTSSLVGNEISVVDLNSYSVIKKIAVGNNPAGIALSNGSVPKSDKNKIKSSNKRDLSNKTSIKNKPFQPNKLNEKNKPLPYINMPLR</sequence>
<dbReference type="PANTHER" id="PTHR47197">
    <property type="entry name" value="PROTEIN NIRF"/>
    <property type="match status" value="1"/>
</dbReference>
<accession>A0A9D3AZ53</accession>
<dbReference type="InterPro" id="IPR051200">
    <property type="entry name" value="Host-pathogen_enzymatic-act"/>
</dbReference>
<protein>
    <submittedName>
        <fullName evidence="2">Lactonase, 7-bladed beta-propeller</fullName>
    </submittedName>
</protein>
<dbReference type="OrthoDB" id="55891at2"/>
<dbReference type="RefSeq" id="WP_161821980.1">
    <property type="nucleotide sequence ID" value="NZ_LSRS01000003.1"/>
</dbReference>
<evidence type="ECO:0000256" key="1">
    <source>
        <dbReference type="SAM" id="MobiDB-lite"/>
    </source>
</evidence>
<dbReference type="InterPro" id="IPR011048">
    <property type="entry name" value="Haem_d1_sf"/>
</dbReference>
<organism evidence="2 3">
    <name type="scientific">Sporotomaculum syntrophicum</name>
    <dbReference type="NCBI Taxonomy" id="182264"/>
    <lineage>
        <taxon>Bacteria</taxon>
        <taxon>Bacillati</taxon>
        <taxon>Bacillota</taxon>
        <taxon>Clostridia</taxon>
        <taxon>Eubacteriales</taxon>
        <taxon>Desulfallaceae</taxon>
        <taxon>Sporotomaculum</taxon>
    </lineage>
</organism>
<keyword evidence="3" id="KW-1185">Reference proteome</keyword>
<proteinExistence type="predicted"/>
<evidence type="ECO:0000313" key="2">
    <source>
        <dbReference type="EMBL" id="KAF1085529.1"/>
    </source>
</evidence>
<gene>
    <name evidence="2" type="ORF">SPSYN_01672</name>
</gene>
<dbReference type="AlphaFoldDB" id="A0A9D3AZ53"/>
<dbReference type="InterPro" id="IPR019405">
    <property type="entry name" value="Lactonase_7-beta_prop"/>
</dbReference>
<comment type="caution">
    <text evidence="2">The sequence shown here is derived from an EMBL/GenBank/DDBJ whole genome shotgun (WGS) entry which is preliminary data.</text>
</comment>